<name>A0A323T8I8_9BACI</name>
<protein>
    <submittedName>
        <fullName evidence="1">Uncharacterized protein</fullName>
    </submittedName>
</protein>
<reference evidence="1 2" key="1">
    <citation type="submission" date="2017-10" db="EMBL/GenBank/DDBJ databases">
        <title>Bacillus sp. nov., a halophilic bacterium isolated from a Keqin Lake.</title>
        <authorList>
            <person name="Wang H."/>
        </authorList>
    </citation>
    <scope>NUCLEOTIDE SEQUENCE [LARGE SCALE GENOMIC DNA]</scope>
    <source>
        <strain evidence="1 2">KQ-12</strain>
    </source>
</reference>
<evidence type="ECO:0000313" key="1">
    <source>
        <dbReference type="EMBL" id="PYZ91596.1"/>
    </source>
</evidence>
<keyword evidence="2" id="KW-1185">Reference proteome</keyword>
<organism evidence="1 2">
    <name type="scientific">Salipaludibacillus keqinensis</name>
    <dbReference type="NCBI Taxonomy" id="2045207"/>
    <lineage>
        <taxon>Bacteria</taxon>
        <taxon>Bacillati</taxon>
        <taxon>Bacillota</taxon>
        <taxon>Bacilli</taxon>
        <taxon>Bacillales</taxon>
        <taxon>Bacillaceae</taxon>
    </lineage>
</organism>
<evidence type="ECO:0000313" key="2">
    <source>
        <dbReference type="Proteomes" id="UP000248214"/>
    </source>
</evidence>
<comment type="caution">
    <text evidence="1">The sequence shown here is derived from an EMBL/GenBank/DDBJ whole genome shotgun (WGS) entry which is preliminary data.</text>
</comment>
<gene>
    <name evidence="1" type="ORF">CR194_18345</name>
</gene>
<dbReference type="OrthoDB" id="2376384at2"/>
<dbReference type="AlphaFoldDB" id="A0A323T8I8"/>
<dbReference type="EMBL" id="PDOD01000006">
    <property type="protein sequence ID" value="PYZ91596.1"/>
    <property type="molecule type" value="Genomic_DNA"/>
</dbReference>
<accession>A0A323T8I8</accession>
<dbReference type="Proteomes" id="UP000248214">
    <property type="component" value="Unassembled WGS sequence"/>
</dbReference>
<sequence>MGSLWNEEEIAERLTNRFYEEDDVILKKFGDRGRKHTKEDLLHHFNYLKSAYNLKNEQVFVDYALWLHQILVTREVPGEMLTRSFDWIYQELEGLEENEQARFYQQCLKLAKAELV</sequence>
<proteinExistence type="predicted"/>
<dbReference type="RefSeq" id="WP_110611795.1">
    <property type="nucleotide sequence ID" value="NZ_PDOD01000006.1"/>
</dbReference>